<dbReference type="Pfam" id="PF01593">
    <property type="entry name" value="Amino_oxidase"/>
    <property type="match status" value="1"/>
</dbReference>
<keyword evidence="3" id="KW-1185">Reference proteome</keyword>
<dbReference type="GO" id="GO:0016491">
    <property type="term" value="F:oxidoreductase activity"/>
    <property type="evidence" value="ECO:0007669"/>
    <property type="project" value="InterPro"/>
</dbReference>
<accession>A0A3D9L2Q6</accession>
<dbReference type="SUPFAM" id="SSF51905">
    <property type="entry name" value="FAD/NAD(P)-binding domain"/>
    <property type="match status" value="1"/>
</dbReference>
<evidence type="ECO:0000313" key="2">
    <source>
        <dbReference type="EMBL" id="RED96982.1"/>
    </source>
</evidence>
<evidence type="ECO:0000259" key="1">
    <source>
        <dbReference type="Pfam" id="PF01593"/>
    </source>
</evidence>
<dbReference type="InterPro" id="IPR002937">
    <property type="entry name" value="Amino_oxidase"/>
</dbReference>
<feature type="domain" description="Amine oxidase" evidence="1">
    <location>
        <begin position="86"/>
        <end position="356"/>
    </location>
</feature>
<protein>
    <recommendedName>
        <fullName evidence="1">Amine oxidase domain-containing protein</fullName>
    </recommendedName>
</protein>
<sequence length="419" mass="47338">MGLLRSGPISEDYQKLFVDGLTRTLVAAKARKANTFTNGNILLQMLFSAARKDEPNDRILDGPTNEKWLAPWYNYLENIGVTYVKDSEVVELKVEGDKISEVVVEQQGNPTLHSADYYICALPVERAAVLANTSGLAKLDPVFDNLSILAGHVAWMNGIQFFLHEDVPINEGHIIMSDSPWALTAISQAQFWPGFNWPQYGDGSVRGVISIDVSDWDTPGWLIKKPAKECTKCEVIQEVWYQLCQNVNHQDELLKAENVFGVYVDEALVFDEGILKGDQLCNDMRFAKKIKLGSSSAVENEEPLLVNEPGSWALRPAVHTDIPNLFLASDYVQTDTNLATMEAANEAARMAVNALLEVAGHTDAPCSLWKLEEPNWLLYYKWIDHRRYKRGLPWKKPRIPWYALPVSWVLRLLGHHRYL</sequence>
<dbReference type="InterPro" id="IPR036188">
    <property type="entry name" value="FAD/NAD-bd_sf"/>
</dbReference>
<dbReference type="RefSeq" id="WP_115868728.1">
    <property type="nucleotide sequence ID" value="NZ_QREG01000013.1"/>
</dbReference>
<dbReference type="AlphaFoldDB" id="A0A3D9L2Q6"/>
<gene>
    <name evidence="2" type="ORF">C7460_11330</name>
</gene>
<comment type="caution">
    <text evidence="2">The sequence shown here is derived from an EMBL/GenBank/DDBJ whole genome shotgun (WGS) entry which is preliminary data.</text>
</comment>
<proteinExistence type="predicted"/>
<name>A0A3D9L2Q6_MARFU</name>
<dbReference type="EMBL" id="QREG01000013">
    <property type="protein sequence ID" value="RED96982.1"/>
    <property type="molecule type" value="Genomic_DNA"/>
</dbReference>
<reference evidence="2 3" key="1">
    <citation type="submission" date="2018-07" db="EMBL/GenBank/DDBJ databases">
        <title>Genomic Encyclopedia of Type Strains, Phase IV (KMG-IV): sequencing the most valuable type-strain genomes for metagenomic binning, comparative biology and taxonomic classification.</title>
        <authorList>
            <person name="Goeker M."/>
        </authorList>
    </citation>
    <scope>NUCLEOTIDE SEQUENCE [LARGE SCALE GENOMIC DNA]</scope>
    <source>
        <strain evidence="2 3">DSM 4134</strain>
    </source>
</reference>
<dbReference type="Proteomes" id="UP000256779">
    <property type="component" value="Unassembled WGS sequence"/>
</dbReference>
<evidence type="ECO:0000313" key="3">
    <source>
        <dbReference type="Proteomes" id="UP000256779"/>
    </source>
</evidence>
<organism evidence="2 3">
    <name type="scientific">Marinoscillum furvescens DSM 4134</name>
    <dbReference type="NCBI Taxonomy" id="1122208"/>
    <lineage>
        <taxon>Bacteria</taxon>
        <taxon>Pseudomonadati</taxon>
        <taxon>Bacteroidota</taxon>
        <taxon>Cytophagia</taxon>
        <taxon>Cytophagales</taxon>
        <taxon>Reichenbachiellaceae</taxon>
        <taxon>Marinoscillum</taxon>
    </lineage>
</organism>
<dbReference type="OrthoDB" id="8845488at2"/>